<dbReference type="Pfam" id="PF00561">
    <property type="entry name" value="Abhydrolase_1"/>
    <property type="match status" value="1"/>
</dbReference>
<keyword evidence="2" id="KW-0732">Signal</keyword>
<dbReference type="EC" id="3.4.14.-" evidence="6"/>
<evidence type="ECO:0000256" key="2">
    <source>
        <dbReference type="ARBA" id="ARBA00022729"/>
    </source>
</evidence>
<dbReference type="InterPro" id="IPR000073">
    <property type="entry name" value="AB_hydrolase_1"/>
</dbReference>
<organism evidence="6 7">
    <name type="scientific">Nocardia otitidiscaviarum</name>
    <dbReference type="NCBI Taxonomy" id="1823"/>
    <lineage>
        <taxon>Bacteria</taxon>
        <taxon>Bacillati</taxon>
        <taxon>Actinomycetota</taxon>
        <taxon>Actinomycetes</taxon>
        <taxon>Mycobacteriales</taxon>
        <taxon>Nocardiaceae</taxon>
        <taxon>Nocardia</taxon>
    </lineage>
</organism>
<comment type="similarity">
    <text evidence="1">Belongs to the peptidase S33 family.</text>
</comment>
<keyword evidence="6" id="KW-0645">Protease</keyword>
<dbReference type="InterPro" id="IPR013595">
    <property type="entry name" value="Pept_S33_TAP-like_C"/>
</dbReference>
<dbReference type="PANTHER" id="PTHR43248">
    <property type="entry name" value="2-SUCCINYL-6-HYDROXY-2,4-CYCLOHEXADIENE-1-CARBOXYLATE SYNTHASE"/>
    <property type="match status" value="1"/>
</dbReference>
<dbReference type="STRING" id="1406858.GCA_000710895_04464"/>
<dbReference type="Gene3D" id="3.40.50.1820">
    <property type="entry name" value="alpha/beta hydrolase"/>
    <property type="match status" value="1"/>
</dbReference>
<dbReference type="PANTHER" id="PTHR43248:SF29">
    <property type="entry name" value="TRIPEPTIDYL AMINOPEPTIDASE"/>
    <property type="match status" value="1"/>
</dbReference>
<gene>
    <name evidence="6" type="primary">tap_7</name>
    <name evidence="6" type="ORF">NCTC1934_05798</name>
</gene>
<dbReference type="AlphaFoldDB" id="A0A379JKE4"/>
<dbReference type="RefSeq" id="WP_218007320.1">
    <property type="nucleotide sequence ID" value="NZ_UGRY01000005.1"/>
</dbReference>
<dbReference type="Pfam" id="PF08386">
    <property type="entry name" value="Abhydrolase_4"/>
    <property type="match status" value="1"/>
</dbReference>
<dbReference type="SUPFAM" id="SSF53474">
    <property type="entry name" value="alpha/beta-Hydrolases"/>
    <property type="match status" value="1"/>
</dbReference>
<dbReference type="GO" id="GO:0004177">
    <property type="term" value="F:aminopeptidase activity"/>
    <property type="evidence" value="ECO:0007669"/>
    <property type="project" value="UniProtKB-KW"/>
</dbReference>
<dbReference type="EMBL" id="UGRY01000005">
    <property type="protein sequence ID" value="SUD48463.1"/>
    <property type="molecule type" value="Genomic_DNA"/>
</dbReference>
<accession>A0A379JKE4</accession>
<dbReference type="Proteomes" id="UP000255467">
    <property type="component" value="Unassembled WGS sequence"/>
</dbReference>
<evidence type="ECO:0000313" key="7">
    <source>
        <dbReference type="Proteomes" id="UP000255467"/>
    </source>
</evidence>
<evidence type="ECO:0000256" key="3">
    <source>
        <dbReference type="ARBA" id="ARBA00022801"/>
    </source>
</evidence>
<keyword evidence="7" id="KW-1185">Reference proteome</keyword>
<dbReference type="InterPro" id="IPR029058">
    <property type="entry name" value="AB_hydrolase_fold"/>
</dbReference>
<feature type="domain" description="AB hydrolase-1" evidence="4">
    <location>
        <begin position="38"/>
        <end position="126"/>
    </location>
</feature>
<evidence type="ECO:0000259" key="4">
    <source>
        <dbReference type="Pfam" id="PF00561"/>
    </source>
</evidence>
<protein>
    <submittedName>
        <fullName evidence="6">Tripeptidyl aminopeptidase</fullName>
        <ecNumber evidence="6">3.4.14.-</ecNumber>
    </submittedName>
</protein>
<evidence type="ECO:0000259" key="5">
    <source>
        <dbReference type="Pfam" id="PF08386"/>
    </source>
</evidence>
<name>A0A379JKE4_9NOCA</name>
<reference evidence="6 7" key="1">
    <citation type="submission" date="2018-06" db="EMBL/GenBank/DDBJ databases">
        <authorList>
            <consortium name="Pathogen Informatics"/>
            <person name="Doyle S."/>
        </authorList>
    </citation>
    <scope>NUCLEOTIDE SEQUENCE [LARGE SCALE GENOMIC DNA]</scope>
    <source>
        <strain evidence="6 7">NCTC1934</strain>
    </source>
</reference>
<keyword evidence="3 6" id="KW-0378">Hydrolase</keyword>
<keyword evidence="6" id="KW-0031">Aminopeptidase</keyword>
<sequence>MSETQRQRRNLPAYAHTDADVVAEAEFARAIADQCASSDSAWLLPHTTTANTARDIDRIRAALGEDKISYLGHSYGTALGAVYATMFPERGDRIVLDSALGPGGYDHTAFRRLARGVQESFPDFAAYAAAHPEYGLGSTPEEITAEFDDLAARLDANPIGGIDGTRFRGMTIDYLFSDAALPALAASWRALDSGQPAPEAPPPGDVDNLISSRHAVLCADSRWPRDIGYYQHSAAVDRERYPLVGGSTGNIVPCAYWPDLPSEPWVPITDQGPSNVLLLQNERDPGTPLIGAREMRESLGGRARMVTVDQGGHGVYPFGANTCADDIATGFLTAGTRPDQDTHCPANR</sequence>
<evidence type="ECO:0000256" key="1">
    <source>
        <dbReference type="ARBA" id="ARBA00010088"/>
    </source>
</evidence>
<dbReference type="InterPro" id="IPR051601">
    <property type="entry name" value="Serine_prot/Carboxylest_S33"/>
</dbReference>
<feature type="domain" description="Peptidase S33 tripeptidyl aminopeptidase-like C-terminal" evidence="5">
    <location>
        <begin position="252"/>
        <end position="344"/>
    </location>
</feature>
<proteinExistence type="inferred from homology"/>
<evidence type="ECO:0000313" key="6">
    <source>
        <dbReference type="EMBL" id="SUD48463.1"/>
    </source>
</evidence>